<accession>A0ABV3WEX4</accession>
<name>A0ABV3WEX4_9BURK</name>
<keyword evidence="2" id="KW-1185">Reference proteome</keyword>
<reference evidence="1 2" key="1">
    <citation type="submission" date="2024-07" db="EMBL/GenBank/DDBJ databases">
        <title>A survey of Mimosa microsymbionts across Brazilian biomes reveals a high diversity of Paraburkholderia nodulating endemic species, but also that Cupriavidus is common as a symbiont of widespread species.</title>
        <authorList>
            <person name="Rouws L."/>
            <person name="Barauna A."/>
            <person name="Beukes C."/>
            <person name="Rouws J.R.C."/>
            <person name="De Faria S.M."/>
            <person name="Gross E."/>
            <person name="Bueno Dos Reis Junior F."/>
            <person name="Simon M.F."/>
            <person name="Maluk M."/>
            <person name="Odee D.W."/>
            <person name="Kenicer G."/>
            <person name="Young J.P.W."/>
            <person name="Reis V.M."/>
            <person name="Zilli J."/>
            <person name="James E.K."/>
        </authorList>
    </citation>
    <scope>NUCLEOTIDE SEQUENCE [LARGE SCALE GENOMIC DNA]</scope>
    <source>
        <strain evidence="1 2">BR14375</strain>
    </source>
</reference>
<organism evidence="1 2">
    <name type="scientific">Paraburkholderia phenoliruptrix</name>
    <dbReference type="NCBI Taxonomy" id="252970"/>
    <lineage>
        <taxon>Bacteria</taxon>
        <taxon>Pseudomonadati</taxon>
        <taxon>Pseudomonadota</taxon>
        <taxon>Betaproteobacteria</taxon>
        <taxon>Burkholderiales</taxon>
        <taxon>Burkholderiaceae</taxon>
        <taxon>Paraburkholderia</taxon>
    </lineage>
</organism>
<protein>
    <submittedName>
        <fullName evidence="1">Uncharacterized protein</fullName>
    </submittedName>
</protein>
<dbReference type="Proteomes" id="UP001558535">
    <property type="component" value="Unassembled WGS sequence"/>
</dbReference>
<comment type="caution">
    <text evidence="1">The sequence shown here is derived from an EMBL/GenBank/DDBJ whole genome shotgun (WGS) entry which is preliminary data.</text>
</comment>
<evidence type="ECO:0000313" key="1">
    <source>
        <dbReference type="EMBL" id="MEX3751433.1"/>
    </source>
</evidence>
<sequence>MKKINPKIGIVIALLALVFMISAIKNNPTDAAPKLHIMRDDMEEVLKNGGVVVMNSYNSKYGSAYLYVGIDAKTWTPDLAKKYSESLSDLGWKRSNFDGNVSFCKYGINAEVQRNVEYGESKAVYGINMTYNALTIRRCSEQ</sequence>
<evidence type="ECO:0000313" key="2">
    <source>
        <dbReference type="Proteomes" id="UP001558535"/>
    </source>
</evidence>
<dbReference type="EMBL" id="JBFPKE010000004">
    <property type="protein sequence ID" value="MEX3751433.1"/>
    <property type="molecule type" value="Genomic_DNA"/>
</dbReference>
<proteinExistence type="predicted"/>
<gene>
    <name evidence="1" type="ORF">AB3X84_15655</name>
</gene>
<dbReference type="GeneID" id="27797105"/>
<dbReference type="RefSeq" id="WP_041745323.1">
    <property type="nucleotide sequence ID" value="NZ_CADILN010000002.1"/>
</dbReference>